<proteinExistence type="predicted"/>
<reference evidence="1" key="1">
    <citation type="submission" date="2018-05" db="EMBL/GenBank/DDBJ databases">
        <authorList>
            <person name="Lanie J.A."/>
            <person name="Ng W.-L."/>
            <person name="Kazmierczak K.M."/>
            <person name="Andrzejewski T.M."/>
            <person name="Davidsen T.M."/>
            <person name="Wayne K.J."/>
            <person name="Tettelin H."/>
            <person name="Glass J.I."/>
            <person name="Rusch D."/>
            <person name="Podicherti R."/>
            <person name="Tsui H.-C.T."/>
            <person name="Winkler M.E."/>
        </authorList>
    </citation>
    <scope>NUCLEOTIDE SEQUENCE</scope>
</reference>
<name>A0A381NN12_9ZZZZ</name>
<accession>A0A381NN12</accession>
<organism evidence="1">
    <name type="scientific">marine metagenome</name>
    <dbReference type="NCBI Taxonomy" id="408172"/>
    <lineage>
        <taxon>unclassified sequences</taxon>
        <taxon>metagenomes</taxon>
        <taxon>ecological metagenomes</taxon>
    </lineage>
</organism>
<sequence length="92" mass="9546">MLTVSGKSAFMMRLAGQMEDTTKITLSDDIYDGDNATGKFALTGDNFMAIVVDVLNGDYEVVVKDGELASLATVVDAGSLQKLGAALAAVTP</sequence>
<protein>
    <submittedName>
        <fullName evidence="1">Uncharacterized protein</fullName>
    </submittedName>
</protein>
<dbReference type="EMBL" id="UINC01000474">
    <property type="protein sequence ID" value="SUZ56002.1"/>
    <property type="molecule type" value="Genomic_DNA"/>
</dbReference>
<evidence type="ECO:0000313" key="1">
    <source>
        <dbReference type="EMBL" id="SUZ56002.1"/>
    </source>
</evidence>
<dbReference type="AlphaFoldDB" id="A0A381NN12"/>
<gene>
    <name evidence="1" type="ORF">METZ01_LOCUS8856</name>
</gene>